<organism evidence="3">
    <name type="scientific">Brugia timori</name>
    <dbReference type="NCBI Taxonomy" id="42155"/>
    <lineage>
        <taxon>Eukaryota</taxon>
        <taxon>Metazoa</taxon>
        <taxon>Ecdysozoa</taxon>
        <taxon>Nematoda</taxon>
        <taxon>Chromadorea</taxon>
        <taxon>Rhabditida</taxon>
        <taxon>Spirurina</taxon>
        <taxon>Spiruromorpha</taxon>
        <taxon>Filarioidea</taxon>
        <taxon>Onchocercidae</taxon>
        <taxon>Brugia</taxon>
    </lineage>
</organism>
<evidence type="ECO:0000313" key="1">
    <source>
        <dbReference type="EMBL" id="VDO38228.1"/>
    </source>
</evidence>
<name>A0A0R3QZK1_9BILA</name>
<reference evidence="1 2" key="2">
    <citation type="submission" date="2018-11" db="EMBL/GenBank/DDBJ databases">
        <authorList>
            <consortium name="Pathogen Informatics"/>
        </authorList>
    </citation>
    <scope>NUCLEOTIDE SEQUENCE [LARGE SCALE GENOMIC DNA]</scope>
</reference>
<protein>
    <submittedName>
        <fullName evidence="3">Transpeptidase domain-containing protein</fullName>
    </submittedName>
</protein>
<reference evidence="3" key="1">
    <citation type="submission" date="2017-02" db="UniProtKB">
        <authorList>
            <consortium name="WormBaseParasite"/>
        </authorList>
    </citation>
    <scope>IDENTIFICATION</scope>
</reference>
<proteinExistence type="predicted"/>
<dbReference type="AlphaFoldDB" id="A0A0R3QZK1"/>
<dbReference type="Proteomes" id="UP000280834">
    <property type="component" value="Unassembled WGS sequence"/>
</dbReference>
<gene>
    <name evidence="1" type="ORF">BTMF_LOCUS11187</name>
</gene>
<keyword evidence="2" id="KW-1185">Reference proteome</keyword>
<accession>A0A0R3QZK1</accession>
<dbReference type="WBParaSite" id="BTMF_0001317501-mRNA-1">
    <property type="protein sequence ID" value="BTMF_0001317501-mRNA-1"/>
    <property type="gene ID" value="BTMF_0001317501"/>
</dbReference>
<sequence length="75" mass="8383">KLTNAYSSHEPGNYGSICGIVIQPGVTGFVDIWPFAISTHSRNKVYNVMLKSQLETKADIKKETTESKNIEGYIY</sequence>
<dbReference type="EMBL" id="UZAG01018125">
    <property type="protein sequence ID" value="VDO38228.1"/>
    <property type="molecule type" value="Genomic_DNA"/>
</dbReference>
<evidence type="ECO:0000313" key="2">
    <source>
        <dbReference type="Proteomes" id="UP000280834"/>
    </source>
</evidence>
<evidence type="ECO:0000313" key="3">
    <source>
        <dbReference type="WBParaSite" id="BTMF_0001317501-mRNA-1"/>
    </source>
</evidence>